<keyword evidence="2" id="KW-1185">Reference proteome</keyword>
<gene>
    <name evidence="1" type="ORF">ACAOBT_LOCUS32033</name>
</gene>
<dbReference type="AlphaFoldDB" id="A0A9P0M3R5"/>
<organism evidence="1 2">
    <name type="scientific">Acanthoscelides obtectus</name>
    <name type="common">Bean weevil</name>
    <name type="synonym">Bruchus obtectus</name>
    <dbReference type="NCBI Taxonomy" id="200917"/>
    <lineage>
        <taxon>Eukaryota</taxon>
        <taxon>Metazoa</taxon>
        <taxon>Ecdysozoa</taxon>
        <taxon>Arthropoda</taxon>
        <taxon>Hexapoda</taxon>
        <taxon>Insecta</taxon>
        <taxon>Pterygota</taxon>
        <taxon>Neoptera</taxon>
        <taxon>Endopterygota</taxon>
        <taxon>Coleoptera</taxon>
        <taxon>Polyphaga</taxon>
        <taxon>Cucujiformia</taxon>
        <taxon>Chrysomeloidea</taxon>
        <taxon>Chrysomelidae</taxon>
        <taxon>Bruchinae</taxon>
        <taxon>Bruchini</taxon>
        <taxon>Acanthoscelides</taxon>
    </lineage>
</organism>
<evidence type="ECO:0000313" key="1">
    <source>
        <dbReference type="EMBL" id="CAH2011197.1"/>
    </source>
</evidence>
<sequence>MLKLHGNLVIGIEFFIKKNEAWLNQEFPPSKKTVVTSEQQSRTFERPVKNLQSLGVKGKQWRTLLIDSCVGRDYDSIERIVKPGIEFCDLVMPLFQQAMLLDRSIRTSFTQLPGR</sequence>
<reference evidence="1" key="1">
    <citation type="submission" date="2022-03" db="EMBL/GenBank/DDBJ databases">
        <authorList>
            <person name="Sayadi A."/>
        </authorList>
    </citation>
    <scope>NUCLEOTIDE SEQUENCE</scope>
</reference>
<comment type="caution">
    <text evidence="1">The sequence shown here is derived from an EMBL/GenBank/DDBJ whole genome shotgun (WGS) entry which is preliminary data.</text>
</comment>
<proteinExistence type="predicted"/>
<dbReference type="Proteomes" id="UP001152888">
    <property type="component" value="Unassembled WGS sequence"/>
</dbReference>
<name>A0A9P0M3R5_ACAOB</name>
<protein>
    <submittedName>
        <fullName evidence="1">Uncharacterized protein</fullName>
    </submittedName>
</protein>
<dbReference type="EMBL" id="CAKOFQ010008048">
    <property type="protein sequence ID" value="CAH2011197.1"/>
    <property type="molecule type" value="Genomic_DNA"/>
</dbReference>
<accession>A0A9P0M3R5</accession>
<evidence type="ECO:0000313" key="2">
    <source>
        <dbReference type="Proteomes" id="UP001152888"/>
    </source>
</evidence>